<sequence length="68" mass="7931">KLSLNCPFEPVFLSNIGLDHDSLDRNISGSSNLDNQLKRDRKSQSRTVDLYGKEQQVEQPVWVYFYLK</sequence>
<reference evidence="1" key="1">
    <citation type="submission" date="2016-05" db="EMBL/GenBank/DDBJ databases">
        <authorList>
            <person name="Lavstsen T."/>
            <person name="Jespersen J.S."/>
        </authorList>
    </citation>
    <scope>NUCLEOTIDE SEQUENCE</scope>
    <source>
        <tissue evidence="1">Brain</tissue>
    </source>
</reference>
<accession>A0A1A8C6Y7</accession>
<dbReference type="EMBL" id="HADZ01010534">
    <property type="protein sequence ID" value="SBP74475.1"/>
    <property type="molecule type" value="Transcribed_RNA"/>
</dbReference>
<evidence type="ECO:0000313" key="1">
    <source>
        <dbReference type="EMBL" id="SBP74475.1"/>
    </source>
</evidence>
<feature type="non-terminal residue" evidence="1">
    <location>
        <position position="1"/>
    </location>
</feature>
<name>A0A1A8C6Y7_NOTKA</name>
<dbReference type="AlphaFoldDB" id="A0A1A8C6Y7"/>
<proteinExistence type="predicted"/>
<protein>
    <submittedName>
        <fullName evidence="1">Uncharacterized protein</fullName>
    </submittedName>
</protein>
<organism evidence="1">
    <name type="scientific">Nothobranchius kadleci</name>
    <name type="common">African annual killifish</name>
    <dbReference type="NCBI Taxonomy" id="1051664"/>
    <lineage>
        <taxon>Eukaryota</taxon>
        <taxon>Metazoa</taxon>
        <taxon>Chordata</taxon>
        <taxon>Craniata</taxon>
        <taxon>Vertebrata</taxon>
        <taxon>Euteleostomi</taxon>
        <taxon>Actinopterygii</taxon>
        <taxon>Neopterygii</taxon>
        <taxon>Teleostei</taxon>
        <taxon>Neoteleostei</taxon>
        <taxon>Acanthomorphata</taxon>
        <taxon>Ovalentaria</taxon>
        <taxon>Atherinomorphae</taxon>
        <taxon>Cyprinodontiformes</taxon>
        <taxon>Nothobranchiidae</taxon>
        <taxon>Nothobranchius</taxon>
    </lineage>
</organism>
<feature type="non-terminal residue" evidence="1">
    <location>
        <position position="68"/>
    </location>
</feature>
<gene>
    <name evidence="1" type="primary">Nfu_g_1_009891</name>
</gene>
<reference evidence="1" key="2">
    <citation type="submission" date="2016-06" db="EMBL/GenBank/DDBJ databases">
        <title>The genome of a short-lived fish provides insights into sex chromosome evolution and the genetic control of aging.</title>
        <authorList>
            <person name="Reichwald K."/>
            <person name="Felder M."/>
            <person name="Petzold A."/>
            <person name="Koch P."/>
            <person name="Groth M."/>
            <person name="Platzer M."/>
        </authorList>
    </citation>
    <scope>NUCLEOTIDE SEQUENCE</scope>
    <source>
        <tissue evidence="1">Brain</tissue>
    </source>
</reference>